<evidence type="ECO:0000256" key="4">
    <source>
        <dbReference type="ARBA" id="ARBA00022777"/>
    </source>
</evidence>
<dbReference type="InterPro" id="IPR004372">
    <property type="entry name" value="Ac/propionate_kinase"/>
</dbReference>
<dbReference type="UniPathway" id="UPA00340">
    <property type="reaction ID" value="UER00458"/>
</dbReference>
<dbReference type="NCBIfam" id="TIGR00016">
    <property type="entry name" value="ackA"/>
    <property type="match status" value="1"/>
</dbReference>
<dbReference type="RefSeq" id="WP_103983977.1">
    <property type="nucleotide sequence ID" value="NZ_FNVS01000016.1"/>
</dbReference>
<evidence type="ECO:0000256" key="7">
    <source>
        <dbReference type="RuleBase" id="RU003835"/>
    </source>
</evidence>
<dbReference type="AlphaFoldDB" id="A0A8G2BYH1"/>
<comment type="subunit">
    <text evidence="6">Homodimer.</text>
</comment>
<dbReference type="Proteomes" id="UP000236725">
    <property type="component" value="Unassembled WGS sequence"/>
</dbReference>
<evidence type="ECO:0000256" key="1">
    <source>
        <dbReference type="ARBA" id="ARBA00008748"/>
    </source>
</evidence>
<comment type="caution">
    <text evidence="8">The sequence shown here is derived from an EMBL/GenBank/DDBJ whole genome shotgun (WGS) entry which is preliminary data.</text>
</comment>
<accession>A0A8G2BYH1</accession>
<comment type="similarity">
    <text evidence="1 6 7">Belongs to the acetokinase family.</text>
</comment>
<dbReference type="PIRSF" id="PIRSF000722">
    <property type="entry name" value="Acetate_prop_kin"/>
    <property type="match status" value="1"/>
</dbReference>
<keyword evidence="5 6" id="KW-0067">ATP-binding</keyword>
<evidence type="ECO:0000313" key="8">
    <source>
        <dbReference type="EMBL" id="SEG13022.1"/>
    </source>
</evidence>
<dbReference type="PROSITE" id="PS01075">
    <property type="entry name" value="ACETATE_KINASE_1"/>
    <property type="match status" value="1"/>
</dbReference>
<comment type="pathway">
    <text evidence="6">Metabolic intermediate biosynthesis; acetyl-CoA biosynthesis; acetyl-CoA from acetate: step 1/2.</text>
</comment>
<evidence type="ECO:0000256" key="5">
    <source>
        <dbReference type="ARBA" id="ARBA00022840"/>
    </source>
</evidence>
<dbReference type="HAMAP" id="MF_00020">
    <property type="entry name" value="Acetate_kinase"/>
    <property type="match status" value="1"/>
</dbReference>
<dbReference type="InterPro" id="IPR043129">
    <property type="entry name" value="ATPase_NBD"/>
</dbReference>
<feature type="site" description="Transition state stabilizer" evidence="6">
    <location>
        <position position="241"/>
    </location>
</feature>
<comment type="subcellular location">
    <subcellularLocation>
        <location evidence="6">Cytoplasm</location>
    </subcellularLocation>
</comment>
<feature type="binding site" evidence="6">
    <location>
        <position position="7"/>
    </location>
    <ligand>
        <name>Mg(2+)</name>
        <dbReference type="ChEBI" id="CHEBI:18420"/>
    </ligand>
</feature>
<dbReference type="GO" id="GO:0005524">
    <property type="term" value="F:ATP binding"/>
    <property type="evidence" value="ECO:0007669"/>
    <property type="project" value="UniProtKB-KW"/>
</dbReference>
<comment type="catalytic activity">
    <reaction evidence="6">
        <text>acetate + ATP = acetyl phosphate + ADP</text>
        <dbReference type="Rhea" id="RHEA:11352"/>
        <dbReference type="ChEBI" id="CHEBI:22191"/>
        <dbReference type="ChEBI" id="CHEBI:30089"/>
        <dbReference type="ChEBI" id="CHEBI:30616"/>
        <dbReference type="ChEBI" id="CHEBI:456216"/>
        <dbReference type="EC" id="2.7.2.1"/>
    </reaction>
</comment>
<evidence type="ECO:0000313" key="9">
    <source>
        <dbReference type="Proteomes" id="UP000236725"/>
    </source>
</evidence>
<gene>
    <name evidence="6" type="primary">ackA</name>
    <name evidence="8" type="ORF">SAMN05444001_11616</name>
</gene>
<keyword evidence="4 6" id="KW-0418">Kinase</keyword>
<dbReference type="GO" id="GO:0000287">
    <property type="term" value="F:magnesium ion binding"/>
    <property type="evidence" value="ECO:0007669"/>
    <property type="project" value="UniProtKB-UniRule"/>
</dbReference>
<feature type="binding site" evidence="6">
    <location>
        <begin position="331"/>
        <end position="335"/>
    </location>
    <ligand>
        <name>ATP</name>
        <dbReference type="ChEBI" id="CHEBI:30616"/>
    </ligand>
</feature>
<feature type="binding site" evidence="6">
    <location>
        <position position="14"/>
    </location>
    <ligand>
        <name>ATP</name>
        <dbReference type="ChEBI" id="CHEBI:30616"/>
    </ligand>
</feature>
<comment type="function">
    <text evidence="6">Catalyzes the formation of acetyl phosphate from acetate and ATP. Can also catalyze the reverse reaction.</text>
</comment>
<keyword evidence="6" id="KW-0963">Cytoplasm</keyword>
<dbReference type="GO" id="GO:0005737">
    <property type="term" value="C:cytoplasm"/>
    <property type="evidence" value="ECO:0007669"/>
    <property type="project" value="UniProtKB-SubCell"/>
</dbReference>
<feature type="binding site" evidence="6">
    <location>
        <begin position="208"/>
        <end position="212"/>
    </location>
    <ligand>
        <name>ATP</name>
        <dbReference type="ChEBI" id="CHEBI:30616"/>
    </ligand>
</feature>
<dbReference type="PANTHER" id="PTHR21060">
    <property type="entry name" value="ACETATE KINASE"/>
    <property type="match status" value="1"/>
</dbReference>
<proteinExistence type="inferred from homology"/>
<sequence length="399" mass="43525">MKILVLNCGSSSVKYKLFDMDKHEVLAQGGVEKLGLPGSFLKFTLPNGEKVILEKELPEHNAAIQFILSILTDEKYGCIKSYDEIDAVGHRVVHGGEAFSGSVEITSEVIGKVVECIDLAPLHNPPNLKGIRAMSSLIPGIRQVGVFDTAFHQTMPDYAYMYGLPYSVYKKYGIRRYGFHGTSHRYVSRRACEILGVPYEKQRIITAHVGNGGSIAAIKNGKCVDTSMGLTPVEGLLMGTRCGDVDAGALTFLMDKEGLDAKGMSNLINKQSGVLGLSGLSSDMREIEAAIADGDKKAILALNVYNYRIKKYIGAYAAVLGGCDILVWTGGVGENQWATRRVVCENMEYMGMKIDVKKNEGMRGEEMVISAPDSKVTIIVVPTDEEYMIASDTMDILNK</sequence>
<evidence type="ECO:0000256" key="6">
    <source>
        <dbReference type="HAMAP-Rule" id="MF_00020"/>
    </source>
</evidence>
<dbReference type="Pfam" id="PF00871">
    <property type="entry name" value="Acetate_kinase"/>
    <property type="match status" value="1"/>
</dbReference>
<evidence type="ECO:0000256" key="2">
    <source>
        <dbReference type="ARBA" id="ARBA00022679"/>
    </source>
</evidence>
<feature type="binding site" evidence="6">
    <location>
        <position position="385"/>
    </location>
    <ligand>
        <name>Mg(2+)</name>
        <dbReference type="ChEBI" id="CHEBI:18420"/>
    </ligand>
</feature>
<comment type="cofactor">
    <cofactor evidence="6">
        <name>Mg(2+)</name>
        <dbReference type="ChEBI" id="CHEBI:18420"/>
    </cofactor>
    <cofactor evidence="6">
        <name>Mn(2+)</name>
        <dbReference type="ChEBI" id="CHEBI:29035"/>
    </cofactor>
    <text evidence="6">Mg(2+). Can also accept Mn(2+).</text>
</comment>
<dbReference type="CDD" id="cd24010">
    <property type="entry name" value="ASKHA_NBD_AcK_PK"/>
    <property type="match status" value="1"/>
</dbReference>
<protein>
    <recommendedName>
        <fullName evidence="6">Acetate kinase</fullName>
        <ecNumber evidence="6">2.7.2.1</ecNumber>
    </recommendedName>
    <alternativeName>
        <fullName evidence="6">Acetokinase</fullName>
    </alternativeName>
</protein>
<dbReference type="PROSITE" id="PS01076">
    <property type="entry name" value="ACETATE_KINASE_2"/>
    <property type="match status" value="1"/>
</dbReference>
<dbReference type="EMBL" id="FNVS01000016">
    <property type="protein sequence ID" value="SEG13022.1"/>
    <property type="molecule type" value="Genomic_DNA"/>
</dbReference>
<keyword evidence="2 6" id="KW-0808">Transferase</keyword>
<keyword evidence="6" id="KW-0460">Magnesium</keyword>
<organism evidence="8 9">
    <name type="scientific">Parabacteroides chinchillae</name>
    <dbReference type="NCBI Taxonomy" id="871327"/>
    <lineage>
        <taxon>Bacteria</taxon>
        <taxon>Pseudomonadati</taxon>
        <taxon>Bacteroidota</taxon>
        <taxon>Bacteroidia</taxon>
        <taxon>Bacteroidales</taxon>
        <taxon>Tannerellaceae</taxon>
        <taxon>Parabacteroides</taxon>
    </lineage>
</organism>
<feature type="binding site" evidence="6">
    <location>
        <begin position="283"/>
        <end position="285"/>
    </location>
    <ligand>
        <name>ATP</name>
        <dbReference type="ChEBI" id="CHEBI:30616"/>
    </ligand>
</feature>
<dbReference type="SUPFAM" id="SSF53067">
    <property type="entry name" value="Actin-like ATPase domain"/>
    <property type="match status" value="2"/>
</dbReference>
<dbReference type="PANTHER" id="PTHR21060:SF15">
    <property type="entry name" value="ACETATE KINASE-RELATED"/>
    <property type="match status" value="1"/>
</dbReference>
<dbReference type="EC" id="2.7.2.1" evidence="6"/>
<dbReference type="InterPro" id="IPR000890">
    <property type="entry name" value="Aliphatic_acid_kin_short-chain"/>
</dbReference>
<reference evidence="8 9" key="1">
    <citation type="submission" date="2016-10" db="EMBL/GenBank/DDBJ databases">
        <authorList>
            <person name="Varghese N."/>
            <person name="Submissions S."/>
        </authorList>
    </citation>
    <scope>NUCLEOTIDE SEQUENCE [LARGE SCALE GENOMIC DNA]</scope>
    <source>
        <strain evidence="8 9">DSM 29073</strain>
    </source>
</reference>
<dbReference type="GO" id="GO:0008776">
    <property type="term" value="F:acetate kinase activity"/>
    <property type="evidence" value="ECO:0007669"/>
    <property type="project" value="UniProtKB-UniRule"/>
</dbReference>
<dbReference type="PRINTS" id="PR00471">
    <property type="entry name" value="ACETATEKNASE"/>
</dbReference>
<keyword evidence="6" id="KW-0479">Metal-binding</keyword>
<name>A0A8G2BYH1_9BACT</name>
<evidence type="ECO:0000256" key="3">
    <source>
        <dbReference type="ARBA" id="ARBA00022741"/>
    </source>
</evidence>
<feature type="binding site" evidence="6">
    <location>
        <position position="91"/>
    </location>
    <ligand>
        <name>substrate</name>
    </ligand>
</feature>
<feature type="site" description="Transition state stabilizer" evidence="6">
    <location>
        <position position="180"/>
    </location>
</feature>
<dbReference type="InterPro" id="IPR023865">
    <property type="entry name" value="Aliphatic_acid_kinase_CS"/>
</dbReference>
<keyword evidence="3 6" id="KW-0547">Nucleotide-binding</keyword>
<feature type="active site" description="Proton donor/acceptor" evidence="6">
    <location>
        <position position="148"/>
    </location>
</feature>
<dbReference type="Gene3D" id="3.30.420.40">
    <property type="match status" value="2"/>
</dbReference>
<dbReference type="GO" id="GO:0006083">
    <property type="term" value="P:acetate metabolic process"/>
    <property type="evidence" value="ECO:0007669"/>
    <property type="project" value="TreeGrafter"/>
</dbReference>
<dbReference type="GO" id="GO:0006085">
    <property type="term" value="P:acetyl-CoA biosynthetic process"/>
    <property type="evidence" value="ECO:0007669"/>
    <property type="project" value="UniProtKB-UniRule"/>
</dbReference>
<keyword evidence="9" id="KW-1185">Reference proteome</keyword>